<dbReference type="PANTHER" id="PTHR34980">
    <property type="entry name" value="INNER MEMBRANE PROTEIN-RELATED-RELATED"/>
    <property type="match status" value="1"/>
</dbReference>
<sequence length="128" mass="15259">MIKSYGEFWRHILTFNAKANRSQYWWPIILNYFLGGIVVTMIEIVLGHPLEIIYTWSDLYVNNVGKFVVCIVWIGTWSLKVRRLHDTDHSGWWILMQLVPFIGAIWFFILMMLPGVSNSRWRQNQNQL</sequence>
<organism evidence="2 3">
    <name type="scientific">Lentilactobacillus sunkii</name>
    <dbReference type="NCBI Taxonomy" id="481719"/>
    <lineage>
        <taxon>Bacteria</taxon>
        <taxon>Bacillati</taxon>
        <taxon>Bacillota</taxon>
        <taxon>Bacilli</taxon>
        <taxon>Lactobacillales</taxon>
        <taxon>Lactobacillaceae</taxon>
        <taxon>Lentilactobacillus</taxon>
    </lineage>
</organism>
<evidence type="ECO:0000313" key="3">
    <source>
        <dbReference type="Proteomes" id="UP000177010"/>
    </source>
</evidence>
<dbReference type="GO" id="GO:0005886">
    <property type="term" value="C:plasma membrane"/>
    <property type="evidence" value="ECO:0007669"/>
    <property type="project" value="TreeGrafter"/>
</dbReference>
<evidence type="ECO:0000256" key="1">
    <source>
        <dbReference type="SAM" id="Phobius"/>
    </source>
</evidence>
<dbReference type="AlphaFoldDB" id="A0A1E7XG87"/>
<dbReference type="InterPro" id="IPR008523">
    <property type="entry name" value="DUF805"/>
</dbReference>
<keyword evidence="1" id="KW-1133">Transmembrane helix</keyword>
<name>A0A1E7XG87_9LACO</name>
<gene>
    <name evidence="2" type="primary">yhaI</name>
    <name evidence="2" type="ORF">LASUN_06920</name>
</gene>
<feature type="transmembrane region" description="Helical" evidence="1">
    <location>
        <begin position="91"/>
        <end position="113"/>
    </location>
</feature>
<dbReference type="EMBL" id="MIQE01000009">
    <property type="protein sequence ID" value="OFA12140.1"/>
    <property type="molecule type" value="Genomic_DNA"/>
</dbReference>
<accession>A0A1E7XG87</accession>
<evidence type="ECO:0000313" key="2">
    <source>
        <dbReference type="EMBL" id="OFA12140.1"/>
    </source>
</evidence>
<keyword evidence="1" id="KW-0472">Membrane</keyword>
<protein>
    <submittedName>
        <fullName evidence="2">Inner membrane protein YhaI</fullName>
    </submittedName>
</protein>
<dbReference type="RefSeq" id="WP_070367357.1">
    <property type="nucleotide sequence ID" value="NZ_JAZHVW010000012.1"/>
</dbReference>
<feature type="transmembrane region" description="Helical" evidence="1">
    <location>
        <begin position="24"/>
        <end position="47"/>
    </location>
</feature>
<dbReference type="Proteomes" id="UP000177010">
    <property type="component" value="Unassembled WGS sequence"/>
</dbReference>
<dbReference type="Pfam" id="PF05656">
    <property type="entry name" value="DUF805"/>
    <property type="match status" value="1"/>
</dbReference>
<dbReference type="STRING" id="481719.LASUN_06920"/>
<proteinExistence type="predicted"/>
<keyword evidence="1" id="KW-0812">Transmembrane</keyword>
<dbReference type="PANTHER" id="PTHR34980:SF2">
    <property type="entry name" value="INNER MEMBRANE PROTEIN YHAH-RELATED"/>
    <property type="match status" value="1"/>
</dbReference>
<reference evidence="2 3" key="1">
    <citation type="submission" date="2016-09" db="EMBL/GenBank/DDBJ databases">
        <title>Genome Sequence of Lactobacillus sunkii Strain CG01.</title>
        <authorList>
            <person name="Poehlein A."/>
            <person name="Gabris C."/>
            <person name="Bengelsdorf F.R."/>
            <person name="Duerre P."/>
            <person name="Daniel R."/>
        </authorList>
    </citation>
    <scope>NUCLEOTIDE SEQUENCE [LARGE SCALE GENOMIC DNA]</scope>
    <source>
        <strain evidence="2 3">CG_D</strain>
    </source>
</reference>
<comment type="caution">
    <text evidence="2">The sequence shown here is derived from an EMBL/GenBank/DDBJ whole genome shotgun (WGS) entry which is preliminary data.</text>
</comment>
<feature type="transmembrane region" description="Helical" evidence="1">
    <location>
        <begin position="59"/>
        <end position="79"/>
    </location>
</feature>